<dbReference type="AlphaFoldDB" id="A0A964BPA8"/>
<accession>A0A964BPA8</accession>
<dbReference type="Gene3D" id="2.40.70.10">
    <property type="entry name" value="Acid Proteases"/>
    <property type="match status" value="1"/>
</dbReference>
<evidence type="ECO:0000313" key="3">
    <source>
        <dbReference type="Proteomes" id="UP000729733"/>
    </source>
</evidence>
<dbReference type="InterPro" id="IPR021109">
    <property type="entry name" value="Peptidase_aspartic_dom_sf"/>
</dbReference>
<dbReference type="InterPro" id="IPR001969">
    <property type="entry name" value="Aspartic_peptidase_AS"/>
</dbReference>
<dbReference type="Proteomes" id="UP000729733">
    <property type="component" value="Unassembled WGS sequence"/>
</dbReference>
<keyword evidence="2" id="KW-0378">Hydrolase</keyword>
<name>A0A964BPA8_9CYAN</name>
<dbReference type="InterPro" id="IPR034122">
    <property type="entry name" value="Retropepsin-like_bacterial"/>
</dbReference>
<dbReference type="EMBL" id="JADWDC010000003">
    <property type="protein sequence ID" value="MCC0175681.1"/>
    <property type="molecule type" value="Genomic_DNA"/>
</dbReference>
<dbReference type="CDD" id="cd05483">
    <property type="entry name" value="retropepsin_like_bacteria"/>
    <property type="match status" value="1"/>
</dbReference>
<keyword evidence="3" id="KW-1185">Reference proteome</keyword>
<dbReference type="GO" id="GO:0006508">
    <property type="term" value="P:proteolysis"/>
    <property type="evidence" value="ECO:0007669"/>
    <property type="project" value="UniProtKB-KW"/>
</dbReference>
<evidence type="ECO:0000256" key="1">
    <source>
        <dbReference type="SAM" id="MobiDB-lite"/>
    </source>
</evidence>
<dbReference type="SUPFAM" id="SSF50630">
    <property type="entry name" value="Acid proteases"/>
    <property type="match status" value="1"/>
</dbReference>
<sequence length="158" mass="17564">MLDSEGNSMNLGSLCQNSQPPKSRSNYQQPQLYQKDRGVYIIPIKSRVAGIPVIDVKFNDRYIFEMMLDTGASEIVITQAMAKKLKVKHEGTIWASTPSHSRVAMSAGYVYSVGVSDISQKSPLVITAPTMDMGLLGQSFFSGYDMTIKSDVIEFRER</sequence>
<reference evidence="2" key="1">
    <citation type="journal article" date="2021" name="Antonie Van Leeuwenhoek">
        <title>Draft genome and description of Waterburya agarophytonicola gen. nov. sp. nov. (Pleurocapsales, Cyanobacteria): a seaweed symbiont.</title>
        <authorList>
            <person name="Bonthond G."/>
            <person name="Shalygin S."/>
            <person name="Bayer T."/>
            <person name="Weinberger F."/>
        </authorList>
    </citation>
    <scope>NUCLEOTIDE SEQUENCE</scope>
    <source>
        <strain evidence="2">KI4</strain>
    </source>
</reference>
<keyword evidence="2" id="KW-0645">Protease</keyword>
<evidence type="ECO:0000313" key="2">
    <source>
        <dbReference type="EMBL" id="MCC0175681.1"/>
    </source>
</evidence>
<protein>
    <submittedName>
        <fullName evidence="2">Retroviral-like aspartic protease family protein</fullName>
    </submittedName>
</protein>
<organism evidence="2 3">
    <name type="scientific">Waterburya agarophytonicola KI4</name>
    <dbReference type="NCBI Taxonomy" id="2874699"/>
    <lineage>
        <taxon>Bacteria</taxon>
        <taxon>Bacillati</taxon>
        <taxon>Cyanobacteriota</taxon>
        <taxon>Cyanophyceae</taxon>
        <taxon>Pleurocapsales</taxon>
        <taxon>Hyellaceae</taxon>
        <taxon>Waterburya</taxon>
        <taxon>Waterburya agarophytonicola</taxon>
    </lineage>
</organism>
<comment type="caution">
    <text evidence="2">The sequence shown here is derived from an EMBL/GenBank/DDBJ whole genome shotgun (WGS) entry which is preliminary data.</text>
</comment>
<dbReference type="PROSITE" id="PS00141">
    <property type="entry name" value="ASP_PROTEASE"/>
    <property type="match status" value="1"/>
</dbReference>
<feature type="region of interest" description="Disordered" evidence="1">
    <location>
        <begin position="1"/>
        <end position="29"/>
    </location>
</feature>
<dbReference type="Pfam" id="PF13975">
    <property type="entry name" value="gag-asp_proteas"/>
    <property type="match status" value="1"/>
</dbReference>
<dbReference type="GO" id="GO:0004190">
    <property type="term" value="F:aspartic-type endopeptidase activity"/>
    <property type="evidence" value="ECO:0007669"/>
    <property type="project" value="InterPro"/>
</dbReference>
<proteinExistence type="predicted"/>
<gene>
    <name evidence="2" type="ORF">I4641_01640</name>
</gene>